<keyword evidence="1" id="KW-0479">Metal-binding</keyword>
<dbReference type="OrthoDB" id="153872at2759"/>
<evidence type="ECO:0000256" key="2">
    <source>
        <dbReference type="ARBA" id="ARBA00022771"/>
    </source>
</evidence>
<keyword evidence="7" id="KW-1185">Reference proteome</keyword>
<dbReference type="CDD" id="cd19821">
    <property type="entry name" value="Bbox1_BBX-like"/>
    <property type="match status" value="1"/>
</dbReference>
<dbReference type="PANTHER" id="PTHR31717:SF142">
    <property type="entry name" value="B-BOX DOMAIN PROTEIN 30-RELATED"/>
    <property type="match status" value="1"/>
</dbReference>
<keyword evidence="2 4" id="KW-0863">Zinc-finger</keyword>
<gene>
    <name evidence="6" type="ORF">RHSIM_Rhsim04G0056900</name>
</gene>
<dbReference type="PANTHER" id="PTHR31717">
    <property type="entry name" value="ZINC FINGER PROTEIN CONSTANS-LIKE 10"/>
    <property type="match status" value="1"/>
</dbReference>
<proteinExistence type="predicted"/>
<evidence type="ECO:0000256" key="3">
    <source>
        <dbReference type="ARBA" id="ARBA00022833"/>
    </source>
</evidence>
<dbReference type="SMART" id="SM00336">
    <property type="entry name" value="BBOX"/>
    <property type="match status" value="1"/>
</dbReference>
<evidence type="ECO:0000259" key="5">
    <source>
        <dbReference type="PROSITE" id="PS50119"/>
    </source>
</evidence>
<feature type="domain" description="B box-type" evidence="5">
    <location>
        <begin position="128"/>
        <end position="169"/>
    </location>
</feature>
<keyword evidence="3" id="KW-0862">Zinc</keyword>
<organism evidence="6 7">
    <name type="scientific">Rhododendron simsii</name>
    <name type="common">Sims's rhododendron</name>
    <dbReference type="NCBI Taxonomy" id="118357"/>
    <lineage>
        <taxon>Eukaryota</taxon>
        <taxon>Viridiplantae</taxon>
        <taxon>Streptophyta</taxon>
        <taxon>Embryophyta</taxon>
        <taxon>Tracheophyta</taxon>
        <taxon>Spermatophyta</taxon>
        <taxon>Magnoliopsida</taxon>
        <taxon>eudicotyledons</taxon>
        <taxon>Gunneridae</taxon>
        <taxon>Pentapetalae</taxon>
        <taxon>asterids</taxon>
        <taxon>Ericales</taxon>
        <taxon>Ericaceae</taxon>
        <taxon>Ericoideae</taxon>
        <taxon>Rhodoreae</taxon>
        <taxon>Rhododendron</taxon>
    </lineage>
</organism>
<dbReference type="EMBL" id="WJXA01000004">
    <property type="protein sequence ID" value="KAF7146286.1"/>
    <property type="molecule type" value="Genomic_DNA"/>
</dbReference>
<evidence type="ECO:0000256" key="4">
    <source>
        <dbReference type="PROSITE-ProRule" id="PRU00024"/>
    </source>
</evidence>
<dbReference type="AlphaFoldDB" id="A0A834H0Z8"/>
<name>A0A834H0Z8_RHOSS</name>
<accession>A0A834H0Z8</accession>
<protein>
    <recommendedName>
        <fullName evidence="5">B box-type domain-containing protein</fullName>
    </recommendedName>
</protein>
<dbReference type="PROSITE" id="PS50119">
    <property type="entry name" value="ZF_BBOX"/>
    <property type="match status" value="1"/>
</dbReference>
<dbReference type="Pfam" id="PF00643">
    <property type="entry name" value="zf-B_box"/>
    <property type="match status" value="1"/>
</dbReference>
<dbReference type="InterPro" id="IPR000315">
    <property type="entry name" value="Znf_B-box"/>
</dbReference>
<dbReference type="InterPro" id="IPR049808">
    <property type="entry name" value="CONSTANS-like_Bbox1"/>
</dbReference>
<dbReference type="GO" id="GO:0008270">
    <property type="term" value="F:zinc ion binding"/>
    <property type="evidence" value="ECO:0007669"/>
    <property type="project" value="UniProtKB-KW"/>
</dbReference>
<sequence length="224" mass="24891">MLLEDIFPTSLDQAFDRVPSPLPVSSSSMIYLASYALGQVQYMKQTGLGAECYAAVGIVSFPPTEFMTKTEWKPRYVALLYREDKDIALAICSTLAIHELRGIEEEEAQGRLRRLEVVKEAVPARQVQSPVACELCGSPASLFCQADNAFLCKKCDKWVHGANFLAQRHIRCLLCSTCQGLTQRYIVGASFKLLLPGVVSWGEGRSRCDSNVETKCLKTLKLFL</sequence>
<evidence type="ECO:0000313" key="6">
    <source>
        <dbReference type="EMBL" id="KAF7146286.1"/>
    </source>
</evidence>
<reference evidence="6" key="1">
    <citation type="submission" date="2019-11" db="EMBL/GenBank/DDBJ databases">
        <authorList>
            <person name="Liu Y."/>
            <person name="Hou J."/>
            <person name="Li T.-Q."/>
            <person name="Guan C.-H."/>
            <person name="Wu X."/>
            <person name="Wu H.-Z."/>
            <person name="Ling F."/>
            <person name="Zhang R."/>
            <person name="Shi X.-G."/>
            <person name="Ren J.-P."/>
            <person name="Chen E.-F."/>
            <person name="Sun J.-M."/>
        </authorList>
    </citation>
    <scope>NUCLEOTIDE SEQUENCE</scope>
    <source>
        <strain evidence="6">Adult_tree_wgs_1</strain>
        <tissue evidence="6">Leaves</tissue>
    </source>
</reference>
<evidence type="ECO:0000256" key="1">
    <source>
        <dbReference type="ARBA" id="ARBA00022723"/>
    </source>
</evidence>
<dbReference type="Proteomes" id="UP000626092">
    <property type="component" value="Unassembled WGS sequence"/>
</dbReference>
<evidence type="ECO:0000313" key="7">
    <source>
        <dbReference type="Proteomes" id="UP000626092"/>
    </source>
</evidence>
<comment type="caution">
    <text evidence="6">The sequence shown here is derived from an EMBL/GenBank/DDBJ whole genome shotgun (WGS) entry which is preliminary data.</text>
</comment>